<dbReference type="OrthoDB" id="287668at2"/>
<keyword evidence="9" id="KW-1185">Reference proteome</keyword>
<name>A0A2R4XFL4_9BURK</name>
<evidence type="ECO:0000256" key="4">
    <source>
        <dbReference type="ARBA" id="ARBA00022801"/>
    </source>
</evidence>
<evidence type="ECO:0000256" key="3">
    <source>
        <dbReference type="ARBA" id="ARBA00022722"/>
    </source>
</evidence>
<comment type="subcellular location">
    <subcellularLocation>
        <location evidence="6">Cytoplasm</location>
    </subcellularLocation>
</comment>
<sequence>MKEQYRSSGITLSQENKTGTESGQNALPDDFESALRELEQCVATMERGDLTLEASLAAYQRGVALTQICQRKLSVAQQKVQVLESDLLKPLSLDQEDR</sequence>
<dbReference type="NCBIfam" id="NF002141">
    <property type="entry name" value="PRK00977.1-5"/>
    <property type="match status" value="1"/>
</dbReference>
<dbReference type="SUPFAM" id="SSF116842">
    <property type="entry name" value="XseB-like"/>
    <property type="match status" value="1"/>
</dbReference>
<dbReference type="GO" id="GO:0006308">
    <property type="term" value="P:DNA catabolic process"/>
    <property type="evidence" value="ECO:0007669"/>
    <property type="project" value="UniProtKB-UniRule"/>
</dbReference>
<comment type="catalytic activity">
    <reaction evidence="6">
        <text>Exonucleolytic cleavage in either 5'- to 3'- or 3'- to 5'-direction to yield nucleoside 5'-phosphates.</text>
        <dbReference type="EC" id="3.1.11.6"/>
    </reaction>
</comment>
<evidence type="ECO:0000313" key="9">
    <source>
        <dbReference type="Proteomes" id="UP000244571"/>
    </source>
</evidence>
<keyword evidence="5 6" id="KW-0269">Exonuclease</keyword>
<reference evidence="8 9" key="1">
    <citation type="submission" date="2018-04" db="EMBL/GenBank/DDBJ databases">
        <title>Bordetella sp. HZ20 isolated from seawater.</title>
        <authorList>
            <person name="Sun C."/>
        </authorList>
    </citation>
    <scope>NUCLEOTIDE SEQUENCE [LARGE SCALE GENOMIC DNA]</scope>
    <source>
        <strain evidence="8 9">HZ20</strain>
    </source>
</reference>
<feature type="region of interest" description="Disordered" evidence="7">
    <location>
        <begin position="1"/>
        <end position="30"/>
    </location>
</feature>
<accession>A0A2R4XFL4</accession>
<dbReference type="PANTHER" id="PTHR34137:SF1">
    <property type="entry name" value="EXODEOXYRIBONUCLEASE 7 SMALL SUBUNIT"/>
    <property type="match status" value="1"/>
</dbReference>
<dbReference type="GO" id="GO:0008855">
    <property type="term" value="F:exodeoxyribonuclease VII activity"/>
    <property type="evidence" value="ECO:0007669"/>
    <property type="project" value="UniProtKB-UniRule"/>
</dbReference>
<proteinExistence type="inferred from homology"/>
<dbReference type="NCBIfam" id="NF002140">
    <property type="entry name" value="PRK00977.1-4"/>
    <property type="match status" value="1"/>
</dbReference>
<dbReference type="Pfam" id="PF02609">
    <property type="entry name" value="Exonuc_VII_S"/>
    <property type="match status" value="1"/>
</dbReference>
<feature type="compositionally biased region" description="Polar residues" evidence="7">
    <location>
        <begin position="1"/>
        <end position="25"/>
    </location>
</feature>
<dbReference type="GO" id="GO:0009318">
    <property type="term" value="C:exodeoxyribonuclease VII complex"/>
    <property type="evidence" value="ECO:0007669"/>
    <property type="project" value="UniProtKB-UniRule"/>
</dbReference>
<evidence type="ECO:0000256" key="7">
    <source>
        <dbReference type="SAM" id="MobiDB-lite"/>
    </source>
</evidence>
<dbReference type="KEGG" id="boz:DBV39_01455"/>
<dbReference type="PANTHER" id="PTHR34137">
    <property type="entry name" value="EXODEOXYRIBONUCLEASE 7 SMALL SUBUNIT"/>
    <property type="match status" value="1"/>
</dbReference>
<comment type="subunit">
    <text evidence="6">Heterooligomer composed of large and small subunits.</text>
</comment>
<dbReference type="EMBL" id="CP028901">
    <property type="protein sequence ID" value="AWB32600.1"/>
    <property type="molecule type" value="Genomic_DNA"/>
</dbReference>
<evidence type="ECO:0000256" key="1">
    <source>
        <dbReference type="ARBA" id="ARBA00009998"/>
    </source>
</evidence>
<comment type="similarity">
    <text evidence="1 6">Belongs to the XseB family.</text>
</comment>
<dbReference type="Gene3D" id="1.10.287.1040">
    <property type="entry name" value="Exonuclease VII, small subunit"/>
    <property type="match status" value="1"/>
</dbReference>
<keyword evidence="2 6" id="KW-0963">Cytoplasm</keyword>
<comment type="function">
    <text evidence="6">Bidirectionally degrades single-stranded DNA into large acid-insoluble oligonucleotides, which are then degraded further into small acid-soluble oligonucleotides.</text>
</comment>
<dbReference type="GO" id="GO:0005829">
    <property type="term" value="C:cytosol"/>
    <property type="evidence" value="ECO:0007669"/>
    <property type="project" value="TreeGrafter"/>
</dbReference>
<dbReference type="InterPro" id="IPR037004">
    <property type="entry name" value="Exonuc_VII_ssu_sf"/>
</dbReference>
<dbReference type="AlphaFoldDB" id="A0A2R4XFL4"/>
<evidence type="ECO:0000313" key="8">
    <source>
        <dbReference type="EMBL" id="AWB32600.1"/>
    </source>
</evidence>
<dbReference type="HAMAP" id="MF_00337">
    <property type="entry name" value="Exonuc_7_S"/>
    <property type="match status" value="1"/>
</dbReference>
<evidence type="ECO:0000256" key="6">
    <source>
        <dbReference type="HAMAP-Rule" id="MF_00337"/>
    </source>
</evidence>
<keyword evidence="4 6" id="KW-0378">Hydrolase</keyword>
<dbReference type="NCBIfam" id="TIGR01280">
    <property type="entry name" value="xseB"/>
    <property type="match status" value="1"/>
</dbReference>
<organism evidence="8 9">
    <name type="scientific">Orrella marina</name>
    <dbReference type="NCBI Taxonomy" id="2163011"/>
    <lineage>
        <taxon>Bacteria</taxon>
        <taxon>Pseudomonadati</taxon>
        <taxon>Pseudomonadota</taxon>
        <taxon>Betaproteobacteria</taxon>
        <taxon>Burkholderiales</taxon>
        <taxon>Alcaligenaceae</taxon>
        <taxon>Orrella</taxon>
    </lineage>
</organism>
<dbReference type="InterPro" id="IPR003761">
    <property type="entry name" value="Exonuc_VII_S"/>
</dbReference>
<evidence type="ECO:0000256" key="5">
    <source>
        <dbReference type="ARBA" id="ARBA00022839"/>
    </source>
</evidence>
<dbReference type="Proteomes" id="UP000244571">
    <property type="component" value="Chromosome"/>
</dbReference>
<protein>
    <recommendedName>
        <fullName evidence="6">Exodeoxyribonuclease 7 small subunit</fullName>
        <ecNumber evidence="6">3.1.11.6</ecNumber>
    </recommendedName>
    <alternativeName>
        <fullName evidence="6">Exodeoxyribonuclease VII small subunit</fullName>
        <shortName evidence="6">Exonuclease VII small subunit</shortName>
    </alternativeName>
</protein>
<keyword evidence="3 6" id="KW-0540">Nuclease</keyword>
<dbReference type="EC" id="3.1.11.6" evidence="6"/>
<gene>
    <name evidence="6" type="primary">xseB</name>
    <name evidence="8" type="ORF">DBV39_01455</name>
</gene>
<evidence type="ECO:0000256" key="2">
    <source>
        <dbReference type="ARBA" id="ARBA00022490"/>
    </source>
</evidence>